<dbReference type="Gene3D" id="3.40.1010.20">
    <property type="entry name" value="4-hydroxy-3-methylbut-2-enyl diphosphate reductase, catalytic domain"/>
    <property type="match status" value="2"/>
</dbReference>
<feature type="binding site" evidence="5">
    <location>
        <position position="94"/>
    </location>
    <ligand>
        <name>[4Fe-4S] cluster</name>
        <dbReference type="ChEBI" id="CHEBI:49883"/>
    </ligand>
</feature>
<dbReference type="PANTHER" id="PTHR30426:SF0">
    <property type="entry name" value="4-HYDROXY-3-METHYLBUT-2-ENYL DIPHOSPHATE REDUCTASE"/>
    <property type="match status" value="1"/>
</dbReference>
<evidence type="ECO:0000256" key="3">
    <source>
        <dbReference type="ARBA" id="ARBA00023004"/>
    </source>
</evidence>
<accession>A0A2M7M247</accession>
<evidence type="ECO:0000313" key="6">
    <source>
        <dbReference type="EMBL" id="PIX76787.1"/>
    </source>
</evidence>
<feature type="binding site" evidence="5">
    <location>
        <position position="72"/>
    </location>
    <ligand>
        <name>isopentenyl diphosphate</name>
        <dbReference type="ChEBI" id="CHEBI:128769"/>
    </ligand>
</feature>
<dbReference type="GO" id="GO:0016114">
    <property type="term" value="P:terpenoid biosynthetic process"/>
    <property type="evidence" value="ECO:0007669"/>
    <property type="project" value="UniProtKB-UniRule"/>
</dbReference>
<feature type="binding site" evidence="5">
    <location>
        <position position="273"/>
    </location>
    <ligand>
        <name>(2E)-4-hydroxy-3-methylbut-2-enyl diphosphate</name>
        <dbReference type="ChEBI" id="CHEBI:128753"/>
    </ligand>
</feature>
<feature type="active site" description="Proton donor" evidence="5">
    <location>
        <position position="124"/>
    </location>
</feature>
<feature type="binding site" evidence="5">
    <location>
        <position position="161"/>
    </location>
    <ligand>
        <name>(2E)-4-hydroxy-3-methylbut-2-enyl diphosphate</name>
        <dbReference type="ChEBI" id="CHEBI:128753"/>
    </ligand>
</feature>
<evidence type="ECO:0000256" key="4">
    <source>
        <dbReference type="ARBA" id="ARBA00023014"/>
    </source>
</evidence>
<name>A0A2M7M247_9BACT</name>
<feature type="binding site" evidence="5">
    <location>
        <position position="219"/>
    </location>
    <ligand>
        <name>(2E)-4-hydroxy-3-methylbut-2-enyl diphosphate</name>
        <dbReference type="ChEBI" id="CHEBI:128753"/>
    </ligand>
</feature>
<feature type="binding site" evidence="5">
    <location>
        <position position="273"/>
    </location>
    <ligand>
        <name>isopentenyl diphosphate</name>
        <dbReference type="ChEBI" id="CHEBI:128769"/>
    </ligand>
</feature>
<dbReference type="UniPathway" id="UPA00056">
    <property type="reaction ID" value="UER00097"/>
</dbReference>
<dbReference type="PANTHER" id="PTHR30426">
    <property type="entry name" value="4-HYDROXY-3-METHYLBUT-2-ENYL DIPHOSPHATE REDUCTASE"/>
    <property type="match status" value="1"/>
</dbReference>
<comment type="catalytic activity">
    <reaction evidence="5">
        <text>isopentenyl diphosphate + 2 oxidized [2Fe-2S]-[ferredoxin] + H2O = (2E)-4-hydroxy-3-methylbut-2-enyl diphosphate + 2 reduced [2Fe-2S]-[ferredoxin] + 2 H(+)</text>
        <dbReference type="Rhea" id="RHEA:24488"/>
        <dbReference type="Rhea" id="RHEA-COMP:10000"/>
        <dbReference type="Rhea" id="RHEA-COMP:10001"/>
        <dbReference type="ChEBI" id="CHEBI:15377"/>
        <dbReference type="ChEBI" id="CHEBI:15378"/>
        <dbReference type="ChEBI" id="CHEBI:33737"/>
        <dbReference type="ChEBI" id="CHEBI:33738"/>
        <dbReference type="ChEBI" id="CHEBI:128753"/>
        <dbReference type="ChEBI" id="CHEBI:128769"/>
        <dbReference type="EC" id="1.17.7.4"/>
    </reaction>
</comment>
<dbReference type="GO" id="GO:0050992">
    <property type="term" value="P:dimethylallyl diphosphate biosynthetic process"/>
    <property type="evidence" value="ECO:0007669"/>
    <property type="project" value="UniProtKB-UniRule"/>
</dbReference>
<keyword evidence="4 5" id="KW-0411">Iron-sulfur</keyword>
<proteinExistence type="inferred from homology"/>
<comment type="pathway">
    <text evidence="5">Isoprenoid biosynthesis; isopentenyl diphosphate biosynthesis via DXP pathway; isopentenyl diphosphate from 1-deoxy-D-xylulose 5-phosphate: step 6/6.</text>
</comment>
<dbReference type="GO" id="GO:0046872">
    <property type="term" value="F:metal ion binding"/>
    <property type="evidence" value="ECO:0007669"/>
    <property type="project" value="UniProtKB-KW"/>
</dbReference>
<feature type="binding site" evidence="5">
    <location>
        <position position="219"/>
    </location>
    <ligand>
        <name>isopentenyl diphosphate</name>
        <dbReference type="ChEBI" id="CHEBI:128769"/>
    </ligand>
</feature>
<evidence type="ECO:0000256" key="5">
    <source>
        <dbReference type="HAMAP-Rule" id="MF_00191"/>
    </source>
</evidence>
<dbReference type="Pfam" id="PF02401">
    <property type="entry name" value="LYTB"/>
    <property type="match status" value="1"/>
</dbReference>
<comment type="caution">
    <text evidence="6">The sequence shown here is derived from an EMBL/GenBank/DDBJ whole genome shotgun (WGS) entry which is preliminary data.</text>
</comment>
<feature type="binding site" evidence="5">
    <location>
        <position position="220"/>
    </location>
    <ligand>
        <name>isopentenyl diphosphate</name>
        <dbReference type="ChEBI" id="CHEBI:128769"/>
    </ligand>
</feature>
<feature type="binding site" evidence="5">
    <location>
        <position position="41"/>
    </location>
    <ligand>
        <name>isopentenyl diphosphate</name>
        <dbReference type="ChEBI" id="CHEBI:128769"/>
    </ligand>
</feature>
<keyword evidence="5" id="KW-0560">Oxidoreductase</keyword>
<feature type="binding site" evidence="5">
    <location>
        <position position="220"/>
    </location>
    <ligand>
        <name>dimethylallyl diphosphate</name>
        <dbReference type="ChEBI" id="CHEBI:57623"/>
    </ligand>
</feature>
<feature type="binding site" evidence="5">
    <location>
        <position position="221"/>
    </location>
    <ligand>
        <name>isopentenyl diphosphate</name>
        <dbReference type="ChEBI" id="CHEBI:128769"/>
    </ligand>
</feature>
<organism evidence="6 7">
    <name type="scientific">bacterium (Candidatus Ratteibacteria) CG_4_10_14_3_um_filter_41_18</name>
    <dbReference type="NCBI Taxonomy" id="2014287"/>
    <lineage>
        <taxon>Bacteria</taxon>
        <taxon>Candidatus Ratteibacteria</taxon>
    </lineage>
</organism>
<evidence type="ECO:0000313" key="7">
    <source>
        <dbReference type="Proteomes" id="UP000229703"/>
    </source>
</evidence>
<comment type="catalytic activity">
    <reaction evidence="5">
        <text>dimethylallyl diphosphate + 2 oxidized [2Fe-2S]-[ferredoxin] + H2O = (2E)-4-hydroxy-3-methylbut-2-enyl diphosphate + 2 reduced [2Fe-2S]-[ferredoxin] + 2 H(+)</text>
        <dbReference type="Rhea" id="RHEA:24825"/>
        <dbReference type="Rhea" id="RHEA-COMP:10000"/>
        <dbReference type="Rhea" id="RHEA-COMP:10001"/>
        <dbReference type="ChEBI" id="CHEBI:15377"/>
        <dbReference type="ChEBI" id="CHEBI:15378"/>
        <dbReference type="ChEBI" id="CHEBI:33737"/>
        <dbReference type="ChEBI" id="CHEBI:33738"/>
        <dbReference type="ChEBI" id="CHEBI:57623"/>
        <dbReference type="ChEBI" id="CHEBI:128753"/>
        <dbReference type="EC" id="1.17.7.4"/>
    </reaction>
</comment>
<feature type="binding site" evidence="5">
    <location>
        <position position="221"/>
    </location>
    <ligand>
        <name>(2E)-4-hydroxy-3-methylbut-2-enyl diphosphate</name>
        <dbReference type="ChEBI" id="CHEBI:128753"/>
    </ligand>
</feature>
<dbReference type="Gene3D" id="3.40.50.11270">
    <property type="match status" value="1"/>
</dbReference>
<dbReference type="GO" id="GO:0051539">
    <property type="term" value="F:4 iron, 4 sulfur cluster binding"/>
    <property type="evidence" value="ECO:0007669"/>
    <property type="project" value="UniProtKB-UniRule"/>
</dbReference>
<feature type="binding site" evidence="5">
    <location>
        <position position="220"/>
    </location>
    <ligand>
        <name>(2E)-4-hydroxy-3-methylbut-2-enyl diphosphate</name>
        <dbReference type="ChEBI" id="CHEBI:128753"/>
    </ligand>
</feature>
<dbReference type="InterPro" id="IPR003451">
    <property type="entry name" value="LytB/IspH"/>
</dbReference>
<evidence type="ECO:0000256" key="1">
    <source>
        <dbReference type="ARBA" id="ARBA00022485"/>
    </source>
</evidence>
<dbReference type="Proteomes" id="UP000229703">
    <property type="component" value="Unassembled WGS sequence"/>
</dbReference>
<protein>
    <recommendedName>
        <fullName evidence="5">4-hydroxy-3-methylbut-2-enyl diphosphate reductase</fullName>
        <shortName evidence="5">HMBPP reductase</shortName>
        <ecNumber evidence="5">1.17.7.4</ecNumber>
    </recommendedName>
</protein>
<dbReference type="EMBL" id="PFJK01000270">
    <property type="protein sequence ID" value="PIX76787.1"/>
    <property type="molecule type" value="Genomic_DNA"/>
</dbReference>
<feature type="binding site" evidence="5">
    <location>
        <position position="72"/>
    </location>
    <ligand>
        <name>(2E)-4-hydroxy-3-methylbut-2-enyl diphosphate</name>
        <dbReference type="ChEBI" id="CHEBI:128753"/>
    </ligand>
</feature>
<feature type="binding site" evidence="5">
    <location>
        <position position="122"/>
    </location>
    <ligand>
        <name>(2E)-4-hydroxy-3-methylbut-2-enyl diphosphate</name>
        <dbReference type="ChEBI" id="CHEBI:128753"/>
    </ligand>
</feature>
<comment type="function">
    <text evidence="5">Catalyzes the conversion of 1-hydroxy-2-methyl-2-(E)-butenyl 4-diphosphate (HMBPP) into a mixture of isopentenyl diphosphate (IPP) and dimethylallyl diphosphate (DMAPP). Acts in the terminal step of the DOXP/MEP pathway for isoprenoid precursor biosynthesis.</text>
</comment>
<keyword evidence="2 5" id="KW-0479">Metal-binding</keyword>
<comment type="pathway">
    <text evidence="5">Isoprenoid biosynthesis; dimethylallyl diphosphate biosynthesis; dimethylallyl diphosphate from (2E)-4-hydroxy-3-methylbutenyl diphosphate: step 1/1.</text>
</comment>
<keyword evidence="3 5" id="KW-0408">Iron</keyword>
<feature type="binding site" evidence="5">
    <location>
        <position position="191"/>
    </location>
    <ligand>
        <name>[4Fe-4S] cluster</name>
        <dbReference type="ChEBI" id="CHEBI:49883"/>
    </ligand>
</feature>
<feature type="binding site" evidence="5">
    <location>
        <position position="41"/>
    </location>
    <ligand>
        <name>(2E)-4-hydroxy-3-methylbut-2-enyl diphosphate</name>
        <dbReference type="ChEBI" id="CHEBI:128753"/>
    </ligand>
</feature>
<dbReference type="NCBIfam" id="TIGR00216">
    <property type="entry name" value="ispH_lytB"/>
    <property type="match status" value="1"/>
</dbReference>
<feature type="binding site" evidence="5">
    <location>
        <position position="273"/>
    </location>
    <ligand>
        <name>dimethylallyl diphosphate</name>
        <dbReference type="ChEBI" id="CHEBI:57623"/>
    </ligand>
</feature>
<feature type="binding site" evidence="5">
    <location>
        <position position="41"/>
    </location>
    <ligand>
        <name>dimethylallyl diphosphate</name>
        <dbReference type="ChEBI" id="CHEBI:57623"/>
    </ligand>
</feature>
<dbReference type="UniPathway" id="UPA00059">
    <property type="reaction ID" value="UER00105"/>
</dbReference>
<feature type="binding site" evidence="5">
    <location>
        <position position="13"/>
    </location>
    <ligand>
        <name>[4Fe-4S] cluster</name>
        <dbReference type="ChEBI" id="CHEBI:49883"/>
    </ligand>
</feature>
<keyword evidence="1 5" id="KW-0004">4Fe-4S</keyword>
<feature type="binding site" evidence="5">
    <location>
        <position position="122"/>
    </location>
    <ligand>
        <name>isopentenyl diphosphate</name>
        <dbReference type="ChEBI" id="CHEBI:128769"/>
    </ligand>
</feature>
<gene>
    <name evidence="5 6" type="primary">ispH</name>
    <name evidence="6" type="ORF">COZ37_06055</name>
</gene>
<dbReference type="GO" id="GO:0051745">
    <property type="term" value="F:4-hydroxy-3-methylbut-2-enyl diphosphate reductase activity"/>
    <property type="evidence" value="ECO:0007669"/>
    <property type="project" value="UniProtKB-UniRule"/>
</dbReference>
<feature type="binding site" evidence="5">
    <location>
        <position position="221"/>
    </location>
    <ligand>
        <name>dimethylallyl diphosphate</name>
        <dbReference type="ChEBI" id="CHEBI:57623"/>
    </ligand>
</feature>
<comment type="cofactor">
    <cofactor evidence="5">
        <name>[4Fe-4S] cluster</name>
        <dbReference type="ChEBI" id="CHEBI:49883"/>
    </cofactor>
    <text evidence="5">Binds 1 [4Fe-4S] cluster per subunit.</text>
</comment>
<feature type="binding site" evidence="5">
    <location>
        <position position="122"/>
    </location>
    <ligand>
        <name>dimethylallyl diphosphate</name>
        <dbReference type="ChEBI" id="CHEBI:57623"/>
    </ligand>
</feature>
<dbReference type="EC" id="1.17.7.4" evidence="5"/>
<comment type="similarity">
    <text evidence="5">Belongs to the IspH family.</text>
</comment>
<reference evidence="7" key="1">
    <citation type="submission" date="2017-09" db="EMBL/GenBank/DDBJ databases">
        <title>Depth-based differentiation of microbial function through sediment-hosted aquifers and enrichment of novel symbionts in the deep terrestrial subsurface.</title>
        <authorList>
            <person name="Probst A.J."/>
            <person name="Ladd B."/>
            <person name="Jarett J.K."/>
            <person name="Geller-Mcgrath D.E."/>
            <person name="Sieber C.M.K."/>
            <person name="Emerson J.B."/>
            <person name="Anantharaman K."/>
            <person name="Thomas B.C."/>
            <person name="Malmstrom R."/>
            <person name="Stieglmeier M."/>
            <person name="Klingl A."/>
            <person name="Woyke T."/>
            <person name="Ryan C.M."/>
            <person name="Banfield J.F."/>
        </authorList>
    </citation>
    <scope>NUCLEOTIDE SEQUENCE [LARGE SCALE GENOMIC DNA]</scope>
</reference>
<sequence>MIEVIIAEDTGFCYGVKRAIDLLNRRLKNKKEVFSLGPVIHNRLVGKELKRKGLKIVENPSQIKSELLVRCHGLHPVLIEEARKRKIKIIDATCPFLRMVQRRIRYLVANGYRVIIVGDSNHPEVKALAGFAHDEAIIIDKSSKFKVKSLEFKKVGVVGQTTINTREYHRIVTGLYKKLKPEEFLVFNTICKITEKRQREVGYLSRKVNFFLVLGSKESSNTRTLFELCRKKRPSFLIEEPSQIKEEWFTPIRDKSLTEPEGKVRVGLLSGTSTPGWLVKETADTLAKLN</sequence>
<keyword evidence="5" id="KW-0414">Isoprene biosynthesis</keyword>
<dbReference type="HAMAP" id="MF_00191">
    <property type="entry name" value="IspH"/>
    <property type="match status" value="1"/>
</dbReference>
<dbReference type="AlphaFoldDB" id="A0A2M7M247"/>
<dbReference type="CDD" id="cd13944">
    <property type="entry name" value="lytB_ispH"/>
    <property type="match status" value="1"/>
</dbReference>
<dbReference type="GO" id="GO:0019288">
    <property type="term" value="P:isopentenyl diphosphate biosynthetic process, methylerythritol 4-phosphate pathway"/>
    <property type="evidence" value="ECO:0007669"/>
    <property type="project" value="UniProtKB-UniRule"/>
</dbReference>
<evidence type="ECO:0000256" key="2">
    <source>
        <dbReference type="ARBA" id="ARBA00022723"/>
    </source>
</evidence>
<feature type="binding site" evidence="5">
    <location>
        <position position="72"/>
    </location>
    <ligand>
        <name>dimethylallyl diphosphate</name>
        <dbReference type="ChEBI" id="CHEBI:57623"/>
    </ligand>
</feature>
<feature type="binding site" evidence="5">
    <location>
        <position position="219"/>
    </location>
    <ligand>
        <name>dimethylallyl diphosphate</name>
        <dbReference type="ChEBI" id="CHEBI:57623"/>
    </ligand>
</feature>